<evidence type="ECO:0000256" key="1">
    <source>
        <dbReference type="SAM" id="MobiDB-lite"/>
    </source>
</evidence>
<feature type="domain" description="HTH cro/C1-type" evidence="2">
    <location>
        <begin position="22"/>
        <end position="77"/>
    </location>
</feature>
<sequence length="337" mass="37327">MARPEKEIPATAPLEVAELARELRALRRSAKLTYQSLSTRSHYSTATLSAAASGNTVPKWEVVDSFIRACGAKEADLPTWRRLYQNAHVRAMTEQAVRDTVVQPTDPAPVPTDDTTEDETDKHPGGRRGRNKQDQQKTVPPQPDGTIIRTQPDGLMTLVQQFVDIHTKLDTEFQGDAQRVSSLTVDHIHTALALCTTPGDVLEVMREMVADKGLTIGDLERRSKPIYPISGTTFAHVLSGNELPTTEWLHIFLRACGVDPERTLIWHYTVTRIKIAALRHRKQHMPIMATTPPPLRPVKTDSTPPPVSFSASTRGLFMLSNVLLAVVTTAVLLMQVL</sequence>
<dbReference type="InterPro" id="IPR010982">
    <property type="entry name" value="Lambda_DNA-bd_dom_sf"/>
</dbReference>
<proteinExistence type="predicted"/>
<evidence type="ECO:0000313" key="3">
    <source>
        <dbReference type="EMBL" id="MBQ0855696.1"/>
    </source>
</evidence>
<reference evidence="3 4" key="1">
    <citation type="submission" date="2021-04" db="EMBL/GenBank/DDBJ databases">
        <authorList>
            <person name="Tang X."/>
            <person name="Zhou X."/>
            <person name="Chen X."/>
            <person name="Cernava T."/>
            <person name="Zhang C."/>
        </authorList>
    </citation>
    <scope>NUCLEOTIDE SEQUENCE [LARGE SCALE GENOMIC DNA]</scope>
    <source>
        <strain evidence="3 4">BH-SS-21</strain>
        <plasmid evidence="3">p1</plasmid>
    </source>
</reference>
<dbReference type="CDD" id="cd00093">
    <property type="entry name" value="HTH_XRE"/>
    <property type="match status" value="1"/>
</dbReference>
<organism evidence="3 4">
    <name type="scientific">Streptomyces liliiviolaceus</name>
    <dbReference type="NCBI Taxonomy" id="2823109"/>
    <lineage>
        <taxon>Bacteria</taxon>
        <taxon>Bacillati</taxon>
        <taxon>Actinomycetota</taxon>
        <taxon>Actinomycetes</taxon>
        <taxon>Kitasatosporales</taxon>
        <taxon>Streptomycetaceae</taxon>
        <taxon>Streptomyces</taxon>
    </lineage>
</organism>
<name>A0A940Y9F5_9ACTN</name>
<gene>
    <name evidence="3" type="ORF">J8N05_46925</name>
</gene>
<dbReference type="RefSeq" id="WP_210894653.1">
    <property type="nucleotide sequence ID" value="NZ_JAGPYQ010000004.1"/>
</dbReference>
<evidence type="ECO:0000313" key="4">
    <source>
        <dbReference type="Proteomes" id="UP000677413"/>
    </source>
</evidence>
<dbReference type="EMBL" id="JAGPYQ010000004">
    <property type="protein sequence ID" value="MBQ0855696.1"/>
    <property type="molecule type" value="Genomic_DNA"/>
</dbReference>
<evidence type="ECO:0000259" key="2">
    <source>
        <dbReference type="SMART" id="SM00530"/>
    </source>
</evidence>
<comment type="caution">
    <text evidence="3">The sequence shown here is derived from an EMBL/GenBank/DDBJ whole genome shotgun (WGS) entry which is preliminary data.</text>
</comment>
<accession>A0A940Y9F5</accession>
<keyword evidence="4" id="KW-1185">Reference proteome</keyword>
<feature type="region of interest" description="Disordered" evidence="1">
    <location>
        <begin position="95"/>
        <end position="150"/>
    </location>
</feature>
<geneLocation type="plasmid" evidence="3">
    <name>p1</name>
</geneLocation>
<dbReference type="GO" id="GO:0003677">
    <property type="term" value="F:DNA binding"/>
    <property type="evidence" value="ECO:0007669"/>
    <property type="project" value="InterPro"/>
</dbReference>
<dbReference type="AlphaFoldDB" id="A0A940Y9F5"/>
<dbReference type="SUPFAM" id="SSF47413">
    <property type="entry name" value="lambda repressor-like DNA-binding domains"/>
    <property type="match status" value="1"/>
</dbReference>
<dbReference type="Proteomes" id="UP000677413">
    <property type="component" value="Unassembled WGS sequence"/>
</dbReference>
<protein>
    <submittedName>
        <fullName evidence="3">Helix-turn-helix domain-containing protein</fullName>
    </submittedName>
</protein>
<dbReference type="SMART" id="SM00530">
    <property type="entry name" value="HTH_XRE"/>
    <property type="match status" value="2"/>
</dbReference>
<dbReference type="InterPro" id="IPR001387">
    <property type="entry name" value="Cro/C1-type_HTH"/>
</dbReference>
<keyword evidence="3" id="KW-0614">Plasmid</keyword>
<dbReference type="Pfam" id="PF13560">
    <property type="entry name" value="HTH_31"/>
    <property type="match status" value="1"/>
</dbReference>
<dbReference type="Gene3D" id="1.10.260.40">
    <property type="entry name" value="lambda repressor-like DNA-binding domains"/>
    <property type="match status" value="1"/>
</dbReference>
<feature type="domain" description="HTH cro/C1-type" evidence="2">
    <location>
        <begin position="204"/>
        <end position="263"/>
    </location>
</feature>